<evidence type="ECO:0000313" key="3">
    <source>
        <dbReference type="Proteomes" id="UP000000378"/>
    </source>
</evidence>
<keyword evidence="2" id="KW-0969">Cilium</keyword>
<dbReference type="RefSeq" id="WP_013176068.1">
    <property type="nucleotide sequence ID" value="NC_014220.1"/>
</dbReference>
<sequence length="149" mass="17017">MQDLRNCPECDRLFVYMGRNLCPRCAEKAEEEFRVVKEYIRKYPGATVIEVAEATGVDELKILDWLKEGRLISKGLAKAAVFYCESCGTRISEGRFCRRCLDELNKAVTQTVKALKGEPEKRSEPGESRGRDRMFIKEKDARLGSDDDD</sequence>
<dbReference type="KEGG" id="slp:Slip_1913"/>
<dbReference type="AlphaFoldDB" id="D7CPN1"/>
<reference evidence="3" key="1">
    <citation type="journal article" date="2010" name="Stand. Genomic Sci.">
        <title>Complete genome sequence of Syntrophothermus lipocalidus type strain (TGB-C1T).</title>
        <authorList>
            <consortium name="US DOE Joint Genome Institute (JGI-PGF)"/>
            <person name="Djao O."/>
            <person name="Zhang X."/>
            <person name="Lucas S."/>
            <person name="Lapidus A."/>
            <person name="Glavina Del Rio T."/>
            <person name="Nolan M."/>
            <person name="Tice H."/>
            <person name="Cheng J."/>
            <person name="Han C."/>
            <person name="Tapia R."/>
            <person name="Goodwin L."/>
            <person name="Pitluck S."/>
            <person name="Liolios K."/>
            <person name="Ivanova N."/>
            <person name="Mavromatis K."/>
            <person name="Mikhailova N."/>
            <person name="Ovchinnikova G."/>
            <person name="Pati A."/>
            <person name="Brambilla E."/>
            <person name="Chen A."/>
            <person name="Palaniappan K."/>
            <person name="Land M."/>
            <person name="Hauser L."/>
            <person name="Chang Y."/>
            <person name="Jeffries C."/>
            <person name="Rohde M."/>
            <person name="Sikorski J."/>
            <person name="Spring S."/>
            <person name="Goker M."/>
            <person name="Detter J."/>
            <person name="Woyke T."/>
            <person name="Bristow J."/>
            <person name="Eisen J."/>
            <person name="Markowitz V."/>
            <person name="Hugenholtz P."/>
            <person name="Kyrpides N."/>
            <person name="Klenk H."/>
        </authorList>
    </citation>
    <scope>NUCLEOTIDE SEQUENCE [LARGE SCALE GENOMIC DNA]</scope>
    <source>
        <strain evidence="3">DSM 12680 / TGB-C1</strain>
    </source>
</reference>
<dbReference type="STRING" id="643648.Slip_1913"/>
<evidence type="ECO:0000256" key="1">
    <source>
        <dbReference type="SAM" id="MobiDB-lite"/>
    </source>
</evidence>
<dbReference type="NCBIfam" id="TIGR03826">
    <property type="entry name" value="YvyF"/>
    <property type="match status" value="1"/>
</dbReference>
<feature type="region of interest" description="Disordered" evidence="1">
    <location>
        <begin position="115"/>
        <end position="149"/>
    </location>
</feature>
<proteinExistence type="predicted"/>
<dbReference type="Proteomes" id="UP000000378">
    <property type="component" value="Chromosome"/>
</dbReference>
<organism evidence="2 3">
    <name type="scientific">Syntrophothermus lipocalidus (strain DSM 12680 / TGB-C1)</name>
    <dbReference type="NCBI Taxonomy" id="643648"/>
    <lineage>
        <taxon>Bacteria</taxon>
        <taxon>Bacillati</taxon>
        <taxon>Bacillota</taxon>
        <taxon>Clostridia</taxon>
        <taxon>Eubacteriales</taxon>
        <taxon>Syntrophomonadaceae</taxon>
        <taxon>Syntrophothermus</taxon>
    </lineage>
</organism>
<keyword evidence="3" id="KW-1185">Reference proteome</keyword>
<dbReference type="EMBL" id="CP002048">
    <property type="protein sequence ID" value="ADI02666.1"/>
    <property type="molecule type" value="Genomic_DNA"/>
</dbReference>
<dbReference type="eggNOG" id="ENOG5032TKA">
    <property type="taxonomic scope" value="Bacteria"/>
</dbReference>
<dbReference type="OrthoDB" id="1739831at2"/>
<protein>
    <submittedName>
        <fullName evidence="2">Flagellar protein</fullName>
    </submittedName>
</protein>
<keyword evidence="2" id="KW-0966">Cell projection</keyword>
<evidence type="ECO:0000313" key="2">
    <source>
        <dbReference type="EMBL" id="ADI02666.1"/>
    </source>
</evidence>
<reference evidence="2 3" key="2">
    <citation type="journal article" date="2010" name="Stand. Genomic Sci.">
        <title>Complete genome sequence of Syntrophothermus lipocalidus type strain (TGB-C1).</title>
        <authorList>
            <person name="Djao O.D."/>
            <person name="Zhang X."/>
            <person name="Lucas S."/>
            <person name="Lapidus A."/>
            <person name="Del Rio T.G."/>
            <person name="Nolan M."/>
            <person name="Tice H."/>
            <person name="Cheng J.F."/>
            <person name="Han C."/>
            <person name="Tapia R."/>
            <person name="Goodwin L."/>
            <person name="Pitluck S."/>
            <person name="Liolios K."/>
            <person name="Ivanova N."/>
            <person name="Mavromatis K."/>
            <person name="Mikhailova N."/>
            <person name="Ovchinnikova G."/>
            <person name="Pati A."/>
            <person name="Brambilla E."/>
            <person name="Chen A."/>
            <person name="Palaniappan K."/>
            <person name="Land M."/>
            <person name="Hauser L."/>
            <person name="Chang Y.J."/>
            <person name="Jeffries C.D."/>
            <person name="Rohde M."/>
            <person name="Sikorski J."/>
            <person name="Spring S."/>
            <person name="Goker M."/>
            <person name="Detter J.C."/>
            <person name="Woyke T."/>
            <person name="Bristow J."/>
            <person name="Eisen J.A."/>
            <person name="Markowitz V."/>
            <person name="Hugenholtz P."/>
            <person name="Kyrpides N.C."/>
            <person name="Klenk H.P."/>
        </authorList>
    </citation>
    <scope>NUCLEOTIDE SEQUENCE [LARGE SCALE GENOMIC DNA]</scope>
    <source>
        <strain evidence="3">DSM 12680 / TGB-C1</strain>
    </source>
</reference>
<name>D7CPN1_SYNLT</name>
<gene>
    <name evidence="2" type="ordered locus">Slip_1913</name>
</gene>
<accession>D7CPN1</accession>
<dbReference type="InterPro" id="IPR022258">
    <property type="entry name" value="Flagellar_operon_YvyF"/>
</dbReference>
<dbReference type="HOGENOM" id="CLU_137779_0_0_9"/>
<keyword evidence="2" id="KW-0282">Flagellum</keyword>